<comment type="cofactor">
    <cofactor evidence="5">
        <name>Fe(2+)</name>
        <dbReference type="ChEBI" id="CHEBI:29033"/>
    </cofactor>
</comment>
<keyword evidence="9" id="KW-0413">Isomerase</keyword>
<comment type="cofactor">
    <cofactor evidence="2">
        <name>Mn(2+)</name>
        <dbReference type="ChEBI" id="CHEBI:29035"/>
    </cofactor>
</comment>
<accession>A0A0F9BS18</accession>
<comment type="caution">
    <text evidence="10">The sequence shown here is derived from an EMBL/GenBank/DDBJ whole genome shotgun (WGS) entry which is preliminary data.</text>
</comment>
<evidence type="ECO:0000256" key="1">
    <source>
        <dbReference type="ARBA" id="ARBA00001782"/>
    </source>
</evidence>
<comment type="cofactor">
    <cofactor evidence="4">
        <name>Zn(2+)</name>
        <dbReference type="ChEBI" id="CHEBI:29105"/>
    </cofactor>
</comment>
<comment type="similarity">
    <text evidence="6">Belongs to the ribulose-phosphate 3-epimerase family.</text>
</comment>
<dbReference type="PIRSF" id="PIRSF001461">
    <property type="entry name" value="RPE"/>
    <property type="match status" value="1"/>
</dbReference>
<evidence type="ECO:0000256" key="6">
    <source>
        <dbReference type="ARBA" id="ARBA00009541"/>
    </source>
</evidence>
<dbReference type="Gene3D" id="3.20.20.70">
    <property type="entry name" value="Aldolase class I"/>
    <property type="match status" value="1"/>
</dbReference>
<evidence type="ECO:0000256" key="8">
    <source>
        <dbReference type="ARBA" id="ARBA00022723"/>
    </source>
</evidence>
<gene>
    <name evidence="10" type="ORF">LCGC14_2412820</name>
</gene>
<dbReference type="FunFam" id="3.20.20.70:FF:000004">
    <property type="entry name" value="Ribulose-phosphate 3-epimerase"/>
    <property type="match status" value="1"/>
</dbReference>
<evidence type="ECO:0000256" key="7">
    <source>
        <dbReference type="ARBA" id="ARBA00013188"/>
    </source>
</evidence>
<dbReference type="GO" id="GO:0046872">
    <property type="term" value="F:metal ion binding"/>
    <property type="evidence" value="ECO:0007669"/>
    <property type="project" value="UniProtKB-KW"/>
</dbReference>
<proteinExistence type="inferred from homology"/>
<dbReference type="NCBIfam" id="NF004076">
    <property type="entry name" value="PRK05581.1-4"/>
    <property type="match status" value="1"/>
</dbReference>
<reference evidence="10" key="1">
    <citation type="journal article" date="2015" name="Nature">
        <title>Complex archaea that bridge the gap between prokaryotes and eukaryotes.</title>
        <authorList>
            <person name="Spang A."/>
            <person name="Saw J.H."/>
            <person name="Jorgensen S.L."/>
            <person name="Zaremba-Niedzwiedzka K."/>
            <person name="Martijn J."/>
            <person name="Lind A.E."/>
            <person name="van Eijk R."/>
            <person name="Schleper C."/>
            <person name="Guy L."/>
            <person name="Ettema T.J."/>
        </authorList>
    </citation>
    <scope>NUCLEOTIDE SEQUENCE</scope>
</reference>
<dbReference type="EC" id="5.1.3.1" evidence="7"/>
<dbReference type="InterPro" id="IPR013785">
    <property type="entry name" value="Aldolase_TIM"/>
</dbReference>
<comment type="cofactor">
    <cofactor evidence="3">
        <name>Co(2+)</name>
        <dbReference type="ChEBI" id="CHEBI:48828"/>
    </cofactor>
</comment>
<dbReference type="GO" id="GO:0005975">
    <property type="term" value="P:carbohydrate metabolic process"/>
    <property type="evidence" value="ECO:0007669"/>
    <property type="project" value="InterPro"/>
</dbReference>
<dbReference type="PANTHER" id="PTHR11749">
    <property type="entry name" value="RIBULOSE-5-PHOSPHATE-3-EPIMERASE"/>
    <property type="match status" value="1"/>
</dbReference>
<dbReference type="GO" id="GO:0004750">
    <property type="term" value="F:D-ribulose-phosphate 3-epimerase activity"/>
    <property type="evidence" value="ECO:0007669"/>
    <property type="project" value="UniProtKB-EC"/>
</dbReference>
<name>A0A0F9BS18_9ZZZZ</name>
<evidence type="ECO:0000256" key="9">
    <source>
        <dbReference type="ARBA" id="ARBA00023235"/>
    </source>
</evidence>
<dbReference type="InterPro" id="IPR026019">
    <property type="entry name" value="Ribul_P_3_epim"/>
</dbReference>
<dbReference type="InterPro" id="IPR000056">
    <property type="entry name" value="Ribul_P_3_epim-like"/>
</dbReference>
<dbReference type="NCBIfam" id="TIGR01163">
    <property type="entry name" value="rpe"/>
    <property type="match status" value="1"/>
</dbReference>
<comment type="catalytic activity">
    <reaction evidence="1">
        <text>D-ribulose 5-phosphate = D-xylulose 5-phosphate</text>
        <dbReference type="Rhea" id="RHEA:13677"/>
        <dbReference type="ChEBI" id="CHEBI:57737"/>
        <dbReference type="ChEBI" id="CHEBI:58121"/>
        <dbReference type="EC" id="5.1.3.1"/>
    </reaction>
</comment>
<dbReference type="InterPro" id="IPR011060">
    <property type="entry name" value="RibuloseP-bd_barrel"/>
</dbReference>
<evidence type="ECO:0000256" key="3">
    <source>
        <dbReference type="ARBA" id="ARBA00001941"/>
    </source>
</evidence>
<dbReference type="HAMAP" id="MF_02227">
    <property type="entry name" value="RPE"/>
    <property type="match status" value="1"/>
</dbReference>
<sequence>MKLLAPSLLSADFSKLKDEIRAVEAAGADWLHLDVMDGHFVPNITLGPIIVQAVDRLASLPLDVHLMVEEPDCYIPAFAKAGASFISVQVEACTHLNRTIHRIKESGSGAGVALNPTTDLSSIEWILESVDFILIMSVNPGFGGQVFIPNALEKIRRLRSMIQDRELPTRIEVDGGVNEQNIEEISSAGADIFVAGSAVFGSQDYTMTINSFRKKIGP</sequence>
<dbReference type="PROSITE" id="PS01086">
    <property type="entry name" value="RIBUL_P_3_EPIMER_2"/>
    <property type="match status" value="1"/>
</dbReference>
<dbReference type="PROSITE" id="PS01085">
    <property type="entry name" value="RIBUL_P_3_EPIMER_1"/>
    <property type="match status" value="1"/>
</dbReference>
<keyword evidence="8" id="KW-0479">Metal-binding</keyword>
<dbReference type="CDD" id="cd00429">
    <property type="entry name" value="RPE"/>
    <property type="match status" value="1"/>
</dbReference>
<evidence type="ECO:0000313" key="10">
    <source>
        <dbReference type="EMBL" id="KKL24689.1"/>
    </source>
</evidence>
<dbReference type="GO" id="GO:0006098">
    <property type="term" value="P:pentose-phosphate shunt"/>
    <property type="evidence" value="ECO:0007669"/>
    <property type="project" value="InterPro"/>
</dbReference>
<dbReference type="Pfam" id="PF00834">
    <property type="entry name" value="Ribul_P_3_epim"/>
    <property type="match status" value="1"/>
</dbReference>
<dbReference type="EMBL" id="LAZR01036497">
    <property type="protein sequence ID" value="KKL24689.1"/>
    <property type="molecule type" value="Genomic_DNA"/>
</dbReference>
<evidence type="ECO:0000256" key="2">
    <source>
        <dbReference type="ARBA" id="ARBA00001936"/>
    </source>
</evidence>
<evidence type="ECO:0000256" key="4">
    <source>
        <dbReference type="ARBA" id="ARBA00001947"/>
    </source>
</evidence>
<organism evidence="10">
    <name type="scientific">marine sediment metagenome</name>
    <dbReference type="NCBI Taxonomy" id="412755"/>
    <lineage>
        <taxon>unclassified sequences</taxon>
        <taxon>metagenomes</taxon>
        <taxon>ecological metagenomes</taxon>
    </lineage>
</organism>
<dbReference type="AlphaFoldDB" id="A0A0F9BS18"/>
<protein>
    <recommendedName>
        <fullName evidence="7">ribulose-phosphate 3-epimerase</fullName>
        <ecNumber evidence="7">5.1.3.1</ecNumber>
    </recommendedName>
</protein>
<dbReference type="GO" id="GO:0005737">
    <property type="term" value="C:cytoplasm"/>
    <property type="evidence" value="ECO:0007669"/>
    <property type="project" value="UniProtKB-ARBA"/>
</dbReference>
<evidence type="ECO:0000256" key="5">
    <source>
        <dbReference type="ARBA" id="ARBA00001954"/>
    </source>
</evidence>
<dbReference type="SUPFAM" id="SSF51366">
    <property type="entry name" value="Ribulose-phoshate binding barrel"/>
    <property type="match status" value="1"/>
</dbReference>